<dbReference type="InterPro" id="IPR016181">
    <property type="entry name" value="Acyl_CoA_acyltransferase"/>
</dbReference>
<keyword evidence="2" id="KW-0012">Acyltransferase</keyword>
<accession>U7D6Y2</accession>
<keyword evidence="3" id="KW-1185">Reference proteome</keyword>
<organism evidence="2 3">
    <name type="scientific">Chitinivibrio alkaliphilus ACht1</name>
    <dbReference type="NCBI Taxonomy" id="1313304"/>
    <lineage>
        <taxon>Bacteria</taxon>
        <taxon>Pseudomonadati</taxon>
        <taxon>Fibrobacterota</taxon>
        <taxon>Chitinivibrionia</taxon>
        <taxon>Chitinivibrionales</taxon>
        <taxon>Chitinivibrionaceae</taxon>
        <taxon>Chitinivibrio</taxon>
    </lineage>
</organism>
<reference evidence="2 3" key="1">
    <citation type="journal article" date="2013" name="Environ. Microbiol.">
        <title>Genome analysis of Chitinivibrio alkaliphilus gen. nov., sp. nov., a novel extremely haloalkaliphilic anaerobic chitinolytic bacterium from the candidate phylum Termite Group 3.</title>
        <authorList>
            <person name="Sorokin D.Y."/>
            <person name="Gumerov V.M."/>
            <person name="Rakitin A.L."/>
            <person name="Beletsky A.V."/>
            <person name="Damste J.S."/>
            <person name="Muyzer G."/>
            <person name="Mardanov A.V."/>
            <person name="Ravin N.V."/>
        </authorList>
    </citation>
    <scope>NUCLEOTIDE SEQUENCE [LARGE SCALE GENOMIC DNA]</scope>
    <source>
        <strain evidence="2 3">ACht1</strain>
    </source>
</reference>
<name>U7D6Y2_9BACT</name>
<dbReference type="RefSeq" id="WP_022637704.1">
    <property type="nucleotide sequence ID" value="NZ_ASJR01000031.1"/>
</dbReference>
<dbReference type="Pfam" id="PF13302">
    <property type="entry name" value="Acetyltransf_3"/>
    <property type="match status" value="1"/>
</dbReference>
<dbReference type="EMBL" id="ASJR01000031">
    <property type="protein sequence ID" value="ERP30822.1"/>
    <property type="molecule type" value="Genomic_DNA"/>
</dbReference>
<gene>
    <name evidence="2" type="ORF">CALK_2347</name>
</gene>
<dbReference type="STRING" id="1313304.CALK_2347"/>
<dbReference type="InterPro" id="IPR000182">
    <property type="entry name" value="GNAT_dom"/>
</dbReference>
<proteinExistence type="predicted"/>
<dbReference type="PROSITE" id="PS51186">
    <property type="entry name" value="GNAT"/>
    <property type="match status" value="1"/>
</dbReference>
<dbReference type="Gene3D" id="3.40.630.30">
    <property type="match status" value="1"/>
</dbReference>
<dbReference type="OrthoDB" id="6290225at2"/>
<keyword evidence="2" id="KW-0808">Transferase</keyword>
<protein>
    <submittedName>
        <fullName evidence="2">N-Acyltransferase</fullName>
    </submittedName>
</protein>
<sequence>MNLRKATCKDAPMLYCWFCDEGTRRYSISSNTPSWDDHCAWLKEKLAARTCQIYIGTDEEREIGVLRFEAVGTEHTISITIAPSCRGRGYGTALLSMGIHHPSCPHPLTAYILPVNHSSRRLFEKTGFLLQGSHLFSGKEFLRYEYP</sequence>
<evidence type="ECO:0000313" key="2">
    <source>
        <dbReference type="EMBL" id="ERP30822.1"/>
    </source>
</evidence>
<dbReference type="Proteomes" id="UP000017148">
    <property type="component" value="Unassembled WGS sequence"/>
</dbReference>
<dbReference type="AlphaFoldDB" id="U7D6Y2"/>
<feature type="domain" description="N-acetyltransferase" evidence="1">
    <location>
        <begin position="1"/>
        <end position="147"/>
    </location>
</feature>
<dbReference type="CDD" id="cd04301">
    <property type="entry name" value="NAT_SF"/>
    <property type="match status" value="1"/>
</dbReference>
<dbReference type="SUPFAM" id="SSF55729">
    <property type="entry name" value="Acyl-CoA N-acyltransferases (Nat)"/>
    <property type="match status" value="1"/>
</dbReference>
<evidence type="ECO:0000259" key="1">
    <source>
        <dbReference type="PROSITE" id="PS51186"/>
    </source>
</evidence>
<dbReference type="GO" id="GO:0016747">
    <property type="term" value="F:acyltransferase activity, transferring groups other than amino-acyl groups"/>
    <property type="evidence" value="ECO:0007669"/>
    <property type="project" value="InterPro"/>
</dbReference>
<dbReference type="eggNOG" id="COG1670">
    <property type="taxonomic scope" value="Bacteria"/>
</dbReference>
<evidence type="ECO:0000313" key="3">
    <source>
        <dbReference type="Proteomes" id="UP000017148"/>
    </source>
</evidence>
<comment type="caution">
    <text evidence="2">The sequence shown here is derived from an EMBL/GenBank/DDBJ whole genome shotgun (WGS) entry which is preliminary data.</text>
</comment>